<dbReference type="EMBL" id="JADFTS010000004">
    <property type="protein sequence ID" value="KAF9610363.1"/>
    <property type="molecule type" value="Genomic_DNA"/>
</dbReference>
<evidence type="ECO:0000256" key="5">
    <source>
        <dbReference type="ARBA" id="ARBA00023242"/>
    </source>
</evidence>
<evidence type="ECO:0000313" key="9">
    <source>
        <dbReference type="Proteomes" id="UP000631114"/>
    </source>
</evidence>
<organism evidence="8 9">
    <name type="scientific">Coptis chinensis</name>
    <dbReference type="NCBI Taxonomy" id="261450"/>
    <lineage>
        <taxon>Eukaryota</taxon>
        <taxon>Viridiplantae</taxon>
        <taxon>Streptophyta</taxon>
        <taxon>Embryophyta</taxon>
        <taxon>Tracheophyta</taxon>
        <taxon>Spermatophyta</taxon>
        <taxon>Magnoliopsida</taxon>
        <taxon>Ranunculales</taxon>
        <taxon>Ranunculaceae</taxon>
        <taxon>Coptidoideae</taxon>
        <taxon>Coptis</taxon>
    </lineage>
</organism>
<sequence>MGTPGNRGNPWKADYAKSPRALCRTCNNRITKDLDDVEGIYSLRWEDQEMIRKYIEVGVSSSSITTVAANVGGIEVSHTLRATCRRCSQKIMKEGFISTKPEGQGARGVAWHHASCFMESTPSTKVEKLAGWESLFALDQEAVCSLAKKGCSTNKSGGMKRKRSTSDGQKSKVHKSEENVLVGDLPNTSDMKINVFSLSGAILLPFWFLSLINLSVRATSMEEILNTPVAWMRSYVLGYVEKASRPVLIKTSLHSEKKTVNPSFKAGKESYDPFSRRWTKSRNYFVSNPVTEDSKNSHVAAESLESLGGNGAAGVAVDQGFWRNRWISFGIHGKETKDRGINWAKDTSWISPPSGWVKENFDAVFVNDGTHATLAVVGRDYEGRASSRLWKYTIFEGDVKEFIDACRDGTDSAP</sequence>
<dbReference type="InterPro" id="IPR001510">
    <property type="entry name" value="Znf_PARP"/>
</dbReference>
<dbReference type="Gene3D" id="3.30.1740.10">
    <property type="entry name" value="Zinc finger, PARP-type"/>
    <property type="match status" value="1"/>
</dbReference>
<accession>A0A835I6X4</accession>
<proteinExistence type="predicted"/>
<keyword evidence="5" id="KW-0539">Nucleus</keyword>
<comment type="caution">
    <text evidence="8">The sequence shown here is derived from an EMBL/GenBank/DDBJ whole genome shotgun (WGS) entry which is preliminary data.</text>
</comment>
<dbReference type="GO" id="GO:0003677">
    <property type="term" value="F:DNA binding"/>
    <property type="evidence" value="ECO:0007669"/>
    <property type="project" value="InterPro"/>
</dbReference>
<keyword evidence="3" id="KW-0863">Zinc-finger</keyword>
<comment type="subcellular location">
    <subcellularLocation>
        <location evidence="1">Nucleus</location>
    </subcellularLocation>
</comment>
<evidence type="ECO:0000259" key="7">
    <source>
        <dbReference type="PROSITE" id="PS50064"/>
    </source>
</evidence>
<dbReference type="Proteomes" id="UP000631114">
    <property type="component" value="Unassembled WGS sequence"/>
</dbReference>
<dbReference type="PROSITE" id="PS50064">
    <property type="entry name" value="ZF_PARP_2"/>
    <property type="match status" value="2"/>
</dbReference>
<evidence type="ECO:0000256" key="2">
    <source>
        <dbReference type="ARBA" id="ARBA00022723"/>
    </source>
</evidence>
<feature type="region of interest" description="Disordered" evidence="6">
    <location>
        <begin position="153"/>
        <end position="176"/>
    </location>
</feature>
<dbReference type="GO" id="GO:0005634">
    <property type="term" value="C:nucleus"/>
    <property type="evidence" value="ECO:0007669"/>
    <property type="project" value="UniProtKB-SubCell"/>
</dbReference>
<keyword evidence="4" id="KW-0862">Zinc</keyword>
<evidence type="ECO:0000313" key="8">
    <source>
        <dbReference type="EMBL" id="KAF9610363.1"/>
    </source>
</evidence>
<evidence type="ECO:0000256" key="6">
    <source>
        <dbReference type="SAM" id="MobiDB-lite"/>
    </source>
</evidence>
<dbReference type="SUPFAM" id="SSF57716">
    <property type="entry name" value="Glucocorticoid receptor-like (DNA-binding domain)"/>
    <property type="match status" value="2"/>
</dbReference>
<name>A0A835I6X4_9MAGN</name>
<dbReference type="OrthoDB" id="2017365at2759"/>
<keyword evidence="9" id="KW-1185">Reference proteome</keyword>
<keyword evidence="2" id="KW-0479">Metal-binding</keyword>
<evidence type="ECO:0000256" key="3">
    <source>
        <dbReference type="ARBA" id="ARBA00022771"/>
    </source>
</evidence>
<evidence type="ECO:0000256" key="1">
    <source>
        <dbReference type="ARBA" id="ARBA00004123"/>
    </source>
</evidence>
<evidence type="ECO:0000256" key="4">
    <source>
        <dbReference type="ARBA" id="ARBA00022833"/>
    </source>
</evidence>
<dbReference type="InterPro" id="IPR036957">
    <property type="entry name" value="Znf_PARP_sf"/>
</dbReference>
<dbReference type="GO" id="GO:0008270">
    <property type="term" value="F:zinc ion binding"/>
    <property type="evidence" value="ECO:0007669"/>
    <property type="project" value="UniProtKB-KW"/>
</dbReference>
<dbReference type="AlphaFoldDB" id="A0A835I6X4"/>
<reference evidence="8 9" key="1">
    <citation type="submission" date="2020-10" db="EMBL/GenBank/DDBJ databases">
        <title>The Coptis chinensis genome and diversification of protoberbering-type alkaloids.</title>
        <authorList>
            <person name="Wang B."/>
            <person name="Shu S."/>
            <person name="Song C."/>
            <person name="Liu Y."/>
        </authorList>
    </citation>
    <scope>NUCLEOTIDE SEQUENCE [LARGE SCALE GENOMIC DNA]</scope>
    <source>
        <strain evidence="8">HL-2020</strain>
        <tissue evidence="8">Leaf</tissue>
    </source>
</reference>
<dbReference type="SMART" id="SM01336">
    <property type="entry name" value="zf-PARP"/>
    <property type="match status" value="2"/>
</dbReference>
<feature type="domain" description="PARP-type" evidence="7">
    <location>
        <begin position="72"/>
        <end position="143"/>
    </location>
</feature>
<protein>
    <recommendedName>
        <fullName evidence="7">PARP-type domain-containing protein</fullName>
    </recommendedName>
</protein>
<gene>
    <name evidence="8" type="ORF">IFM89_022033</name>
</gene>
<feature type="domain" description="PARP-type" evidence="7">
    <location>
        <begin position="11"/>
        <end position="33"/>
    </location>
</feature>